<dbReference type="RefSeq" id="WP_021797083.1">
    <property type="nucleotide sequence ID" value="NZ_ACVN02000125.1"/>
</dbReference>
<feature type="transmembrane region" description="Helical" evidence="7">
    <location>
        <begin position="250"/>
        <end position="271"/>
    </location>
</feature>
<dbReference type="SUPFAM" id="SSF103473">
    <property type="entry name" value="MFS general substrate transporter"/>
    <property type="match status" value="1"/>
</dbReference>
<keyword evidence="6 7" id="KW-0472">Membrane</keyword>
<feature type="transmembrane region" description="Helical" evidence="7">
    <location>
        <begin position="184"/>
        <end position="207"/>
    </location>
</feature>
<comment type="subcellular location">
    <subcellularLocation>
        <location evidence="1">Cell membrane</location>
        <topology evidence="1">Multi-pass membrane protein</topology>
    </subcellularLocation>
</comment>
<dbReference type="Pfam" id="PF07690">
    <property type="entry name" value="MFS_1"/>
    <property type="match status" value="1"/>
</dbReference>
<feature type="transmembrane region" description="Helical" evidence="7">
    <location>
        <begin position="358"/>
        <end position="376"/>
    </location>
</feature>
<dbReference type="PRINTS" id="PR01036">
    <property type="entry name" value="TCRTETB"/>
</dbReference>
<feature type="transmembrane region" description="Helical" evidence="7">
    <location>
        <begin position="70"/>
        <end position="87"/>
    </location>
</feature>
<dbReference type="OrthoDB" id="9781469at2"/>
<dbReference type="GeneID" id="95359078"/>
<evidence type="ECO:0000256" key="2">
    <source>
        <dbReference type="ARBA" id="ARBA00022448"/>
    </source>
</evidence>
<dbReference type="AlphaFoldDB" id="U2QSA1"/>
<feature type="transmembrane region" description="Helical" evidence="7">
    <location>
        <begin position="292"/>
        <end position="314"/>
    </location>
</feature>
<evidence type="ECO:0000256" key="4">
    <source>
        <dbReference type="ARBA" id="ARBA00022692"/>
    </source>
</evidence>
<evidence type="ECO:0000256" key="6">
    <source>
        <dbReference type="ARBA" id="ARBA00023136"/>
    </source>
</evidence>
<evidence type="ECO:0000256" key="1">
    <source>
        <dbReference type="ARBA" id="ARBA00004651"/>
    </source>
</evidence>
<keyword evidence="2" id="KW-0813">Transport</keyword>
<evidence type="ECO:0000313" key="10">
    <source>
        <dbReference type="Proteomes" id="UP000017052"/>
    </source>
</evidence>
<organism evidence="9 10">
    <name type="scientific">Propionibacterium acidifaciens F0233</name>
    <dbReference type="NCBI Taxonomy" id="553198"/>
    <lineage>
        <taxon>Bacteria</taxon>
        <taxon>Bacillati</taxon>
        <taxon>Actinomycetota</taxon>
        <taxon>Actinomycetes</taxon>
        <taxon>Propionibacteriales</taxon>
        <taxon>Propionibacteriaceae</taxon>
        <taxon>Propionibacterium</taxon>
    </lineage>
</organism>
<keyword evidence="3" id="KW-1003">Cell membrane</keyword>
<evidence type="ECO:0000256" key="7">
    <source>
        <dbReference type="SAM" id="Phobius"/>
    </source>
</evidence>
<feature type="transmembrane region" description="Helical" evidence="7">
    <location>
        <begin position="498"/>
        <end position="520"/>
    </location>
</feature>
<dbReference type="GO" id="GO:0022857">
    <property type="term" value="F:transmembrane transporter activity"/>
    <property type="evidence" value="ECO:0007669"/>
    <property type="project" value="InterPro"/>
</dbReference>
<evidence type="ECO:0000259" key="8">
    <source>
        <dbReference type="PROSITE" id="PS50850"/>
    </source>
</evidence>
<feature type="transmembrane region" description="Helical" evidence="7">
    <location>
        <begin position="31"/>
        <end position="50"/>
    </location>
</feature>
<dbReference type="EMBL" id="ACVN02000125">
    <property type="protein sequence ID" value="ERK59089.1"/>
    <property type="molecule type" value="Genomic_DNA"/>
</dbReference>
<dbReference type="PANTHER" id="PTHR42718:SF47">
    <property type="entry name" value="METHYL VIOLOGEN RESISTANCE PROTEIN SMVA"/>
    <property type="match status" value="1"/>
</dbReference>
<reference evidence="9" key="1">
    <citation type="submission" date="2013-08" db="EMBL/GenBank/DDBJ databases">
        <authorList>
            <person name="Durkin A.S."/>
            <person name="Haft D.R."/>
            <person name="McCorrison J."/>
            <person name="Torralba M."/>
            <person name="Gillis M."/>
            <person name="Haft D.H."/>
            <person name="Methe B."/>
            <person name="Sutton G."/>
            <person name="Nelson K.E."/>
        </authorList>
    </citation>
    <scope>NUCLEOTIDE SEQUENCE [LARGE SCALE GENOMIC DNA]</scope>
    <source>
        <strain evidence="9">F0233</strain>
    </source>
</reference>
<protein>
    <submittedName>
        <fullName evidence="9">Transporter, major facilitator family protein</fullName>
    </submittedName>
</protein>
<evidence type="ECO:0000313" key="9">
    <source>
        <dbReference type="EMBL" id="ERK59089.1"/>
    </source>
</evidence>
<keyword evidence="4 7" id="KW-0812">Transmembrane</keyword>
<feature type="transmembrane region" description="Helical" evidence="7">
    <location>
        <begin position="124"/>
        <end position="145"/>
    </location>
</feature>
<feature type="domain" description="Major facilitator superfamily (MFS) profile" evidence="8">
    <location>
        <begin position="33"/>
        <end position="524"/>
    </location>
</feature>
<dbReference type="Gene3D" id="1.20.1250.20">
    <property type="entry name" value="MFS general substrate transporter like domains"/>
    <property type="match status" value="1"/>
</dbReference>
<gene>
    <name evidence="9" type="ORF">HMPREF0682_2831</name>
</gene>
<proteinExistence type="predicted"/>
<dbReference type="GO" id="GO:0005886">
    <property type="term" value="C:plasma membrane"/>
    <property type="evidence" value="ECO:0007669"/>
    <property type="project" value="UniProtKB-SubCell"/>
</dbReference>
<dbReference type="PROSITE" id="PS50850">
    <property type="entry name" value="MFS"/>
    <property type="match status" value="1"/>
</dbReference>
<evidence type="ECO:0000256" key="3">
    <source>
        <dbReference type="ARBA" id="ARBA00022475"/>
    </source>
</evidence>
<feature type="transmembrane region" description="Helical" evidence="7">
    <location>
        <begin position="326"/>
        <end position="346"/>
    </location>
</feature>
<dbReference type="Proteomes" id="UP000017052">
    <property type="component" value="Unassembled WGS sequence"/>
</dbReference>
<dbReference type="CDD" id="cd17321">
    <property type="entry name" value="MFS_MMR_MDR_like"/>
    <property type="match status" value="1"/>
</dbReference>
<dbReference type="InterPro" id="IPR036259">
    <property type="entry name" value="MFS_trans_sf"/>
</dbReference>
<dbReference type="PANTHER" id="PTHR42718">
    <property type="entry name" value="MAJOR FACILITATOR SUPERFAMILY MULTIDRUG TRANSPORTER MFSC"/>
    <property type="match status" value="1"/>
</dbReference>
<sequence>MSTTHCERNIPAEEPRTGTVLTTALGGRRRWAVLLVLLFAQFVLAIDLTIMDIALPGISTQLHPSSEQQLWIVDVYSLVLAGLLVAASSLSDRIGRKRTFLSGALVFCIGSALVLAARSAPGVIGVRAVMGVAAALIMPTTISAVRNIFLDAVEWVVAVAAWSIVGGAGMAVGPVLGGFLVERFSWHSAFLVNIPLMGLVLVAGIAVLPEIKVVKKGPWDPAAAVLSLLGMVLTVRALKHIAAGDEAPAPRLLLTLALALSAGIALLALFVRRCLRAAEPLLEVRLFADRTFTGGILAAFGSMFALASMLFLLSQWMQLVNGFSPLRSGVLLLPAVLSGILSGATAPALARLLGARRVMAGGIAVAGLALLLLFLLRGALGYPLVAVVMALVGLGMGSLAVGSAALMGATPPEKASSGAAFEEIAYDLGNVLGVAVLGSIASITYRLGLDADSLAEAGVDAGLAAQASQSYAAAVSIAREHGLDELASRATASFNGSVVLTSAVGGLITVIVAVLVHRLVPRGLDLQSDE</sequence>
<evidence type="ECO:0000256" key="5">
    <source>
        <dbReference type="ARBA" id="ARBA00022989"/>
    </source>
</evidence>
<accession>U2QSA1</accession>
<feature type="transmembrane region" description="Helical" evidence="7">
    <location>
        <begin position="219"/>
        <end position="238"/>
    </location>
</feature>
<feature type="transmembrane region" description="Helical" evidence="7">
    <location>
        <begin position="99"/>
        <end position="118"/>
    </location>
</feature>
<comment type="caution">
    <text evidence="9">The sequence shown here is derived from an EMBL/GenBank/DDBJ whole genome shotgun (WGS) entry which is preliminary data.</text>
</comment>
<dbReference type="Gene3D" id="1.20.1720.10">
    <property type="entry name" value="Multidrug resistance protein D"/>
    <property type="match status" value="1"/>
</dbReference>
<feature type="transmembrane region" description="Helical" evidence="7">
    <location>
        <begin position="152"/>
        <end position="172"/>
    </location>
</feature>
<dbReference type="InterPro" id="IPR011701">
    <property type="entry name" value="MFS"/>
</dbReference>
<feature type="transmembrane region" description="Helical" evidence="7">
    <location>
        <begin position="382"/>
        <end position="407"/>
    </location>
</feature>
<keyword evidence="10" id="KW-1185">Reference proteome</keyword>
<keyword evidence="5 7" id="KW-1133">Transmembrane helix</keyword>
<dbReference type="InterPro" id="IPR020846">
    <property type="entry name" value="MFS_dom"/>
</dbReference>
<name>U2QSA1_9ACTN</name>